<evidence type="ECO:0000256" key="8">
    <source>
        <dbReference type="ARBA" id="ARBA00022764"/>
    </source>
</evidence>
<keyword evidence="13" id="KW-0408">Iron</keyword>
<dbReference type="RefSeq" id="WP_078715875.1">
    <property type="nucleotide sequence ID" value="NZ_FUYC01000001.1"/>
</dbReference>
<comment type="catalytic activity">
    <reaction evidence="10">
        <text>2 Fe(III)-[cytochrome c3] + H2 = 2 Fe(II)-[cytochrome c3] + 2 H(+)</text>
        <dbReference type="Rhea" id="RHEA:20625"/>
        <dbReference type="Rhea" id="RHEA-COMP:11576"/>
        <dbReference type="Rhea" id="RHEA-COMP:11577"/>
        <dbReference type="ChEBI" id="CHEBI:15378"/>
        <dbReference type="ChEBI" id="CHEBI:18276"/>
        <dbReference type="ChEBI" id="CHEBI:29033"/>
        <dbReference type="ChEBI" id="CHEBI:29034"/>
        <dbReference type="EC" id="1.12.2.1"/>
    </reaction>
</comment>
<dbReference type="InterPro" id="IPR018194">
    <property type="entry name" value="Ni-dep_hyd_lsu_Ni_BS"/>
</dbReference>
<dbReference type="GO" id="GO:0016151">
    <property type="term" value="F:nickel cation binding"/>
    <property type="evidence" value="ECO:0007669"/>
    <property type="project" value="InterPro"/>
</dbReference>
<comment type="similarity">
    <text evidence="3 14">Belongs to the [NiFe]/[NiFeSe] hydrogenase large subunit family.</text>
</comment>
<protein>
    <recommendedName>
        <fullName evidence="11">Periplasmic [NiFe] hydrogenase large subunit</fullName>
        <ecNumber evidence="5">1.12.2.1</ecNumber>
    </recommendedName>
    <alternativeName>
        <fullName evidence="12">NiFe hydrogenlyase large chain</fullName>
    </alternativeName>
</protein>
<comment type="cofactor">
    <cofactor evidence="1 13">
        <name>Ni(2+)</name>
        <dbReference type="ChEBI" id="CHEBI:49786"/>
    </cofactor>
</comment>
<keyword evidence="9 14" id="KW-0560">Oxidoreductase</keyword>
<dbReference type="Gene3D" id="1.10.645.10">
    <property type="entry name" value="Cytochrome-c3 Hydrogenase, chain B"/>
    <property type="match status" value="1"/>
</dbReference>
<organism evidence="15 16">
    <name type="scientific">Paucidesulfovibrio gracilis DSM 16080</name>
    <dbReference type="NCBI Taxonomy" id="1121449"/>
    <lineage>
        <taxon>Bacteria</taxon>
        <taxon>Pseudomonadati</taxon>
        <taxon>Thermodesulfobacteriota</taxon>
        <taxon>Desulfovibrionia</taxon>
        <taxon>Desulfovibrionales</taxon>
        <taxon>Desulfovibrionaceae</taxon>
        <taxon>Paucidesulfovibrio</taxon>
    </lineage>
</organism>
<dbReference type="Pfam" id="PF00374">
    <property type="entry name" value="NiFeSe_Hases"/>
    <property type="match status" value="1"/>
</dbReference>
<evidence type="ECO:0000256" key="1">
    <source>
        <dbReference type="ARBA" id="ARBA00001967"/>
    </source>
</evidence>
<dbReference type="PANTHER" id="PTHR42958">
    <property type="entry name" value="HYDROGENASE-2 LARGE CHAIN"/>
    <property type="match status" value="1"/>
</dbReference>
<keyword evidence="16" id="KW-1185">Reference proteome</keyword>
<evidence type="ECO:0000256" key="2">
    <source>
        <dbReference type="ARBA" id="ARBA00004418"/>
    </source>
</evidence>
<dbReference type="STRING" id="1121449.SAMN02745704_00300"/>
<dbReference type="Proteomes" id="UP000190027">
    <property type="component" value="Unassembled WGS sequence"/>
</dbReference>
<evidence type="ECO:0000256" key="12">
    <source>
        <dbReference type="ARBA" id="ARBA00083852"/>
    </source>
</evidence>
<name>A0A1T4W4I4_9BACT</name>
<dbReference type="PANTHER" id="PTHR42958:SF2">
    <property type="entry name" value="UPTAKE HYDROGENASE LARGE SUBUNIT"/>
    <property type="match status" value="1"/>
</dbReference>
<dbReference type="OrthoDB" id="9761717at2"/>
<feature type="binding site" evidence="13">
    <location>
        <position position="537"/>
    </location>
    <ligand>
        <name>Mg(2+)</name>
        <dbReference type="ChEBI" id="CHEBI:18420"/>
    </ligand>
</feature>
<accession>A0A1T4W4I4</accession>
<feature type="binding site" evidence="13">
    <location>
        <position position="483"/>
    </location>
    <ligand>
        <name>Mg(2+)</name>
        <dbReference type="ChEBI" id="CHEBI:18420"/>
    </ligand>
</feature>
<feature type="binding site" evidence="13">
    <location>
        <position position="534"/>
    </location>
    <ligand>
        <name>Fe cation</name>
        <dbReference type="ChEBI" id="CHEBI:24875"/>
    </ligand>
</feature>
<evidence type="ECO:0000256" key="9">
    <source>
        <dbReference type="ARBA" id="ARBA00023002"/>
    </source>
</evidence>
<dbReference type="SUPFAM" id="SSF56762">
    <property type="entry name" value="HydB/Nqo4-like"/>
    <property type="match status" value="1"/>
</dbReference>
<dbReference type="AlphaFoldDB" id="A0A1T4W4I4"/>
<keyword evidence="13" id="KW-0460">Magnesium</keyword>
<dbReference type="InterPro" id="IPR029014">
    <property type="entry name" value="NiFe-Hase_large"/>
</dbReference>
<reference evidence="15 16" key="1">
    <citation type="submission" date="2017-02" db="EMBL/GenBank/DDBJ databases">
        <authorList>
            <person name="Peterson S.W."/>
        </authorList>
    </citation>
    <scope>NUCLEOTIDE SEQUENCE [LARGE SCALE GENOMIC DNA]</scope>
    <source>
        <strain evidence="15 16">DSM 16080</strain>
    </source>
</reference>
<evidence type="ECO:0000256" key="13">
    <source>
        <dbReference type="PIRSR" id="PIRSR601501-1"/>
    </source>
</evidence>
<evidence type="ECO:0000256" key="14">
    <source>
        <dbReference type="RuleBase" id="RU003896"/>
    </source>
</evidence>
<dbReference type="GO" id="GO:0042597">
    <property type="term" value="C:periplasmic space"/>
    <property type="evidence" value="ECO:0007669"/>
    <property type="project" value="UniProtKB-SubCell"/>
</dbReference>
<dbReference type="PROSITE" id="PS00507">
    <property type="entry name" value="NI_HGENASE_L_1"/>
    <property type="match status" value="1"/>
</dbReference>
<evidence type="ECO:0000256" key="3">
    <source>
        <dbReference type="ARBA" id="ARBA00009292"/>
    </source>
</evidence>
<dbReference type="InterPro" id="IPR001501">
    <property type="entry name" value="Ni-dep_hyd_lsu"/>
</dbReference>
<comment type="cofactor">
    <cofactor evidence="13">
        <name>Fe cation</name>
        <dbReference type="ChEBI" id="CHEBI:24875"/>
    </cofactor>
</comment>
<dbReference type="GO" id="GO:0008901">
    <property type="term" value="F:ferredoxin hydrogenase activity"/>
    <property type="evidence" value="ECO:0007669"/>
    <property type="project" value="InterPro"/>
</dbReference>
<evidence type="ECO:0000256" key="5">
    <source>
        <dbReference type="ARBA" id="ARBA00012159"/>
    </source>
</evidence>
<evidence type="ECO:0000256" key="7">
    <source>
        <dbReference type="ARBA" id="ARBA00022723"/>
    </source>
</evidence>
<comment type="subunit">
    <text evidence="4">Heterodimer of a large and a small subunit.</text>
</comment>
<feature type="binding site" evidence="13">
    <location>
        <position position="68"/>
    </location>
    <ligand>
        <name>Ni(2+)</name>
        <dbReference type="ChEBI" id="CHEBI:49786"/>
    </ligand>
</feature>
<evidence type="ECO:0000313" key="16">
    <source>
        <dbReference type="Proteomes" id="UP000190027"/>
    </source>
</evidence>
<feature type="binding site" evidence="13">
    <location>
        <position position="71"/>
    </location>
    <ligand>
        <name>Ni(2+)</name>
        <dbReference type="ChEBI" id="CHEBI:49786"/>
    </ligand>
</feature>
<comment type="subcellular location">
    <subcellularLocation>
        <location evidence="2">Periplasm</location>
    </subcellularLocation>
</comment>
<dbReference type="EC" id="1.12.2.1" evidence="5"/>
<dbReference type="FunFam" id="1.10.645.10:FF:000002">
    <property type="entry name" value="Hydrogenase 2 large subunit"/>
    <property type="match status" value="1"/>
</dbReference>
<feature type="binding site" evidence="13">
    <location>
        <position position="531"/>
    </location>
    <ligand>
        <name>Ni(2+)</name>
        <dbReference type="ChEBI" id="CHEBI:49786"/>
    </ligand>
</feature>
<sequence length="552" mass="61905">MQKHAKANGNRLIIDPVTRLEGHLKVEVEIENDRVKNAWSSTQLFRGIEMILKGRPPEDAPLFTQRACGVCTNTHALTSIRAIEDALGVTPPPAAQLMRNLILSALLVHDHLVHYYHLHGLDWIDMASAIEADAAAAAKIVGETSGREADPGELYIVQKRLKDFVASGQLGFLENAYFLGGNPAYRCSPEENLILSAHYIEGLRIQLKLARAMAIFAGKNPHAQTMIVGGMTCYNAMNTDAVAHFRTLWEETLEFVENAMMPDITLMARRFPEASNYGRTSNFFDFSDFYDTDGNNPYFRSGVLWQNDFGKTEKLEVDKIEEHVARSWYVGDDARKPYDGVTDPKYTSYTDEDKYSWSKAPRYKGEPMETGPLARRAIAYARGEEETKKLLDQVFAAAGLKPKQLFSTMGRTISRVVETTMLTRRMKGWIDELDERAKAGDDELCVDWKMKDSAKGVGYCCVTRGGLSHWIRIEDKKIGNFQMVVPSTWNFGPRCKEGKIGPCEESLIGCPVPDPERPVEILRTVHSFDPCIACSVHLVDARGKKIQSVRAL</sequence>
<dbReference type="PROSITE" id="PS00508">
    <property type="entry name" value="NI_HGENASE_L_2"/>
    <property type="match status" value="1"/>
</dbReference>
<evidence type="ECO:0000256" key="6">
    <source>
        <dbReference type="ARBA" id="ARBA00022596"/>
    </source>
</evidence>
<keyword evidence="6 13" id="KW-0533">Nickel</keyword>
<gene>
    <name evidence="15" type="ORF">SAMN02745704_00300</name>
</gene>
<feature type="binding site" evidence="13">
    <location>
        <position position="49"/>
    </location>
    <ligand>
        <name>Mg(2+)</name>
        <dbReference type="ChEBI" id="CHEBI:18420"/>
    </ligand>
</feature>
<evidence type="ECO:0000256" key="11">
    <source>
        <dbReference type="ARBA" id="ARBA00074020"/>
    </source>
</evidence>
<proteinExistence type="inferred from homology"/>
<feature type="binding site" evidence="13">
    <location>
        <position position="71"/>
    </location>
    <ligand>
        <name>Fe cation</name>
        <dbReference type="ChEBI" id="CHEBI:24875"/>
    </ligand>
</feature>
<evidence type="ECO:0000313" key="15">
    <source>
        <dbReference type="EMBL" id="SKA72152.1"/>
    </source>
</evidence>
<keyword evidence="7 13" id="KW-0479">Metal-binding</keyword>
<keyword evidence="8" id="KW-0574">Periplasm</keyword>
<dbReference type="InterPro" id="IPR050867">
    <property type="entry name" value="NiFe/NiFeSe_hydrgnase_LSU"/>
</dbReference>
<evidence type="ECO:0000256" key="4">
    <source>
        <dbReference type="ARBA" id="ARBA00011771"/>
    </source>
</evidence>
<dbReference type="GO" id="GO:0047806">
    <property type="term" value="F:cytochrome-c3 hydrogenase activity"/>
    <property type="evidence" value="ECO:0007669"/>
    <property type="project" value="UniProtKB-EC"/>
</dbReference>
<evidence type="ECO:0000256" key="10">
    <source>
        <dbReference type="ARBA" id="ARBA00029307"/>
    </source>
</evidence>
<dbReference type="EMBL" id="FUYC01000001">
    <property type="protein sequence ID" value="SKA72152.1"/>
    <property type="molecule type" value="Genomic_DNA"/>
</dbReference>